<evidence type="ECO:0000313" key="3">
    <source>
        <dbReference type="Proteomes" id="UP000240883"/>
    </source>
</evidence>
<dbReference type="GO" id="GO:0003700">
    <property type="term" value="F:DNA-binding transcription factor activity"/>
    <property type="evidence" value="ECO:0007669"/>
    <property type="project" value="InterPro"/>
</dbReference>
<organism evidence="2 3">
    <name type="scientific">Corynespora cassiicola Philippines</name>
    <dbReference type="NCBI Taxonomy" id="1448308"/>
    <lineage>
        <taxon>Eukaryota</taxon>
        <taxon>Fungi</taxon>
        <taxon>Dikarya</taxon>
        <taxon>Ascomycota</taxon>
        <taxon>Pezizomycotina</taxon>
        <taxon>Dothideomycetes</taxon>
        <taxon>Pleosporomycetidae</taxon>
        <taxon>Pleosporales</taxon>
        <taxon>Corynesporascaceae</taxon>
        <taxon>Corynespora</taxon>
    </lineage>
</organism>
<reference evidence="2 3" key="1">
    <citation type="journal article" date="2018" name="Front. Microbiol.">
        <title>Genome-Wide Analysis of Corynespora cassiicola Leaf Fall Disease Putative Effectors.</title>
        <authorList>
            <person name="Lopez D."/>
            <person name="Ribeiro S."/>
            <person name="Label P."/>
            <person name="Fumanal B."/>
            <person name="Venisse J.S."/>
            <person name="Kohler A."/>
            <person name="de Oliveira R.R."/>
            <person name="Labutti K."/>
            <person name="Lipzen A."/>
            <person name="Lail K."/>
            <person name="Bauer D."/>
            <person name="Ohm R.A."/>
            <person name="Barry K.W."/>
            <person name="Spatafora J."/>
            <person name="Grigoriev I.V."/>
            <person name="Martin F.M."/>
            <person name="Pujade-Renaud V."/>
        </authorList>
    </citation>
    <scope>NUCLEOTIDE SEQUENCE [LARGE SCALE GENOMIC DNA]</scope>
    <source>
        <strain evidence="2 3">Philippines</strain>
    </source>
</reference>
<dbReference type="OrthoDB" id="2985014at2759"/>
<dbReference type="Pfam" id="PF11905">
    <property type="entry name" value="DUF3425"/>
    <property type="match status" value="1"/>
</dbReference>
<feature type="compositionally biased region" description="Basic and acidic residues" evidence="1">
    <location>
        <begin position="28"/>
        <end position="39"/>
    </location>
</feature>
<dbReference type="InterPro" id="IPR046347">
    <property type="entry name" value="bZIP_sf"/>
</dbReference>
<dbReference type="CDD" id="cd14688">
    <property type="entry name" value="bZIP_YAP"/>
    <property type="match status" value="1"/>
</dbReference>
<protein>
    <recommendedName>
        <fullName evidence="4">BZIP domain-containing protein</fullName>
    </recommendedName>
</protein>
<accession>A0A2T2NU61</accession>
<dbReference type="Gene3D" id="1.20.5.170">
    <property type="match status" value="1"/>
</dbReference>
<proteinExistence type="predicted"/>
<dbReference type="PANTHER" id="PTHR37012:SF2">
    <property type="entry name" value="BZIP DOMAIN-CONTAINING PROTEIN-RELATED"/>
    <property type="match status" value="1"/>
</dbReference>
<sequence length="357" mass="40345">MADSDARGQQGGRPKKRSRAISNLTEEQLQRKRNVDRNAQRAFRQRTKDSIYRLEQQIAGLQQTAAERETRLQHELSALRGTNTSLLQCLDDIAQLASATARSVTDMAAPTARHHHPGGRPFPPCRLPPGLTPPRSRPSSLHSPVFTVLPSHLPPTCPLDEILHDFLETRREMIVQGATPESVLGPPKPTVKALLNTTMAATVHPLCAVMSEVLSTFPHVGQPEKLAFFYLMFKTMRWQICPTDESYSAMPPWLRPTVSQITVPHAAWIDNIPWPGVRDILIQEPQSHPFEVFSQYYSQNVTINWSFDPLDAVSDVDDQVILHSIFEKHICSLKNWTVTSDFQRRFPAMTSAIYFRD</sequence>
<dbReference type="Proteomes" id="UP000240883">
    <property type="component" value="Unassembled WGS sequence"/>
</dbReference>
<dbReference type="AlphaFoldDB" id="A0A2T2NU61"/>
<feature type="region of interest" description="Disordered" evidence="1">
    <location>
        <begin position="1"/>
        <end position="39"/>
    </location>
</feature>
<evidence type="ECO:0000256" key="1">
    <source>
        <dbReference type="SAM" id="MobiDB-lite"/>
    </source>
</evidence>
<dbReference type="SUPFAM" id="SSF57959">
    <property type="entry name" value="Leucine zipper domain"/>
    <property type="match status" value="1"/>
</dbReference>
<dbReference type="EMBL" id="KZ678133">
    <property type="protein sequence ID" value="PSN68628.1"/>
    <property type="molecule type" value="Genomic_DNA"/>
</dbReference>
<gene>
    <name evidence="2" type="ORF">BS50DRAFT_489557</name>
</gene>
<evidence type="ECO:0008006" key="4">
    <source>
        <dbReference type="Google" id="ProtNLM"/>
    </source>
</evidence>
<evidence type="ECO:0000313" key="2">
    <source>
        <dbReference type="EMBL" id="PSN68628.1"/>
    </source>
</evidence>
<dbReference type="InterPro" id="IPR021833">
    <property type="entry name" value="DUF3425"/>
</dbReference>
<name>A0A2T2NU61_CORCC</name>
<dbReference type="PANTHER" id="PTHR37012">
    <property type="entry name" value="B-ZIP TRANSCRIPTION FACTOR (EUROFUNG)-RELATED"/>
    <property type="match status" value="1"/>
</dbReference>
<feature type="region of interest" description="Disordered" evidence="1">
    <location>
        <begin position="107"/>
        <end position="127"/>
    </location>
</feature>
<keyword evidence="3" id="KW-1185">Reference proteome</keyword>